<keyword evidence="1" id="KW-0812">Transmembrane</keyword>
<evidence type="ECO:0000256" key="1">
    <source>
        <dbReference type="SAM" id="Phobius"/>
    </source>
</evidence>
<protein>
    <submittedName>
        <fullName evidence="2">Periplasmic protein</fullName>
    </submittedName>
</protein>
<dbReference type="Proteomes" id="UP000254161">
    <property type="component" value="Unassembled WGS sequence"/>
</dbReference>
<keyword evidence="1" id="KW-0472">Membrane</keyword>
<dbReference type="RefSeq" id="WP_115628891.1">
    <property type="nucleotide sequence ID" value="NZ_JANKIR010000010.1"/>
</dbReference>
<dbReference type="EMBL" id="UFUZ01000001">
    <property type="protein sequence ID" value="SUX26044.1"/>
    <property type="molecule type" value="Genomic_DNA"/>
</dbReference>
<evidence type="ECO:0000313" key="2">
    <source>
        <dbReference type="EMBL" id="SUX26044.1"/>
    </source>
</evidence>
<keyword evidence="1" id="KW-1133">Transmembrane helix</keyword>
<proteinExistence type="predicted"/>
<dbReference type="AlphaFoldDB" id="A0A381EG89"/>
<sequence>MSSLVAFLENLNLREKILFAILLGFLGIFLAFKLYESFSGRFLEEIIGLNSETLLERKSQIKHLENVEKNLKIELKEQNLKLEEGLGKIAFFSKNYEDYLDFIELLSRKHHLLINHLQNTYKDEKLLQKHFLDLELSGDFLKLLLFIYELENSNFAFKFESIELQNAKALSLSLHLNLTLITLK</sequence>
<organism evidence="2 3">
    <name type="scientific">Campylobacter upsaliensis</name>
    <dbReference type="NCBI Taxonomy" id="28080"/>
    <lineage>
        <taxon>Bacteria</taxon>
        <taxon>Pseudomonadati</taxon>
        <taxon>Campylobacterota</taxon>
        <taxon>Epsilonproteobacteria</taxon>
        <taxon>Campylobacterales</taxon>
        <taxon>Campylobacteraceae</taxon>
        <taxon>Campylobacter</taxon>
    </lineage>
</organism>
<feature type="transmembrane region" description="Helical" evidence="1">
    <location>
        <begin position="17"/>
        <end position="35"/>
    </location>
</feature>
<gene>
    <name evidence="2" type="ORF">NCTC12264_00251</name>
</gene>
<name>A0A381EG89_CAMUP</name>
<evidence type="ECO:0000313" key="3">
    <source>
        <dbReference type="Proteomes" id="UP000254161"/>
    </source>
</evidence>
<reference evidence="2 3" key="1">
    <citation type="submission" date="2018-06" db="EMBL/GenBank/DDBJ databases">
        <authorList>
            <consortium name="Pathogen Informatics"/>
            <person name="Doyle S."/>
        </authorList>
    </citation>
    <scope>NUCLEOTIDE SEQUENCE [LARGE SCALE GENOMIC DNA]</scope>
    <source>
        <strain evidence="2 3">NCTC12264</strain>
    </source>
</reference>
<accession>A0A381EG89</accession>